<keyword evidence="5" id="KW-0446">Lipid-binding</keyword>
<keyword evidence="6" id="KW-0238">DNA-binding</keyword>
<name>A0A3B0V712_9ZZZZ</name>
<dbReference type="Pfam" id="PF00308">
    <property type="entry name" value="Bac_DnaA"/>
    <property type="match status" value="1"/>
</dbReference>
<dbReference type="Pfam" id="PF11638">
    <property type="entry name" value="DnaA_N"/>
    <property type="match status" value="1"/>
</dbReference>
<dbReference type="InterPro" id="IPR027417">
    <property type="entry name" value="P-loop_NTPase"/>
</dbReference>
<sequence length="449" mass="50718">MLRETGSMLWDTIRESLQESLSNSEYTLWIKPLACQRQDDKVLELTGPDRYFCSWVQDRYLDLIKTKLHELAPGNHHLRLSVARQPVLQLKGGPAEQLRLPGVRAGATTIRSLHPGYTFDQFMVGESNLLATSACRALAHGENTFGRCLFINSSPGLGKSHLTQAVVHSILDHAPSTMMHYLTAQQFSAEMVKGIRSKKMDQFSKKYVRDCDILLVEDVHTLTGKNKTQEELNTILDYLIKSGRRVILTAAVAPRQMEGIDADFRSRMTSGLVTRIEDPDYETRVNIIRHKAAGKNLVLDDDLIDLLARRLHGDIRKTESAIIGIKGKSCLLNVPPDRAMINEVLQGLIGNSAELNAEIIRDFVGCQFKVSVDDLQSRSRKRSITFPRQVAMYLTRKYTDQSLADIGQLYNRDHSTVLHAIRVVTRNMSRKTAVREQVKLLCRKLKEPS</sequence>
<evidence type="ECO:0000259" key="7">
    <source>
        <dbReference type="SMART" id="SM00760"/>
    </source>
</evidence>
<dbReference type="GO" id="GO:0006270">
    <property type="term" value="P:DNA replication initiation"/>
    <property type="evidence" value="ECO:0007669"/>
    <property type="project" value="InterPro"/>
</dbReference>
<dbReference type="Pfam" id="PF08299">
    <property type="entry name" value="Bac_DnaA_C"/>
    <property type="match status" value="1"/>
</dbReference>
<dbReference type="GO" id="GO:0005886">
    <property type="term" value="C:plasma membrane"/>
    <property type="evidence" value="ECO:0007669"/>
    <property type="project" value="TreeGrafter"/>
</dbReference>
<dbReference type="InterPro" id="IPR024633">
    <property type="entry name" value="DnaA_N_dom"/>
</dbReference>
<evidence type="ECO:0000256" key="2">
    <source>
        <dbReference type="ARBA" id="ARBA00022705"/>
    </source>
</evidence>
<reference evidence="8" key="1">
    <citation type="submission" date="2018-06" db="EMBL/GenBank/DDBJ databases">
        <authorList>
            <person name="Zhirakovskaya E."/>
        </authorList>
    </citation>
    <scope>NUCLEOTIDE SEQUENCE</scope>
</reference>
<evidence type="ECO:0000256" key="1">
    <source>
        <dbReference type="ARBA" id="ARBA00022490"/>
    </source>
</evidence>
<dbReference type="GO" id="GO:0008289">
    <property type="term" value="F:lipid binding"/>
    <property type="evidence" value="ECO:0007669"/>
    <property type="project" value="UniProtKB-KW"/>
</dbReference>
<dbReference type="Gene3D" id="1.10.1750.10">
    <property type="match status" value="1"/>
</dbReference>
<dbReference type="InterPro" id="IPR013317">
    <property type="entry name" value="DnaA_dom"/>
</dbReference>
<dbReference type="SMART" id="SM00760">
    <property type="entry name" value="Bac_DnaA_C"/>
    <property type="match status" value="1"/>
</dbReference>
<keyword evidence="2" id="KW-0235">DNA replication</keyword>
<proteinExistence type="inferred from homology"/>
<evidence type="ECO:0000256" key="5">
    <source>
        <dbReference type="ARBA" id="ARBA00023121"/>
    </source>
</evidence>
<dbReference type="EMBL" id="UOEY01000063">
    <property type="protein sequence ID" value="VAW38741.1"/>
    <property type="molecule type" value="Genomic_DNA"/>
</dbReference>
<dbReference type="Gene3D" id="1.10.8.60">
    <property type="match status" value="1"/>
</dbReference>
<dbReference type="GO" id="GO:0006275">
    <property type="term" value="P:regulation of DNA replication"/>
    <property type="evidence" value="ECO:0007669"/>
    <property type="project" value="InterPro"/>
</dbReference>
<keyword evidence="4" id="KW-0067">ATP-binding</keyword>
<dbReference type="HAMAP" id="MF_00377">
    <property type="entry name" value="DnaA_bact"/>
    <property type="match status" value="1"/>
</dbReference>
<gene>
    <name evidence="8" type="ORF">MNBD_DELTA04-118</name>
</gene>
<dbReference type="InterPro" id="IPR038454">
    <property type="entry name" value="DnaA_N_sf"/>
</dbReference>
<evidence type="ECO:0000313" key="8">
    <source>
        <dbReference type="EMBL" id="VAW38741.1"/>
    </source>
</evidence>
<evidence type="ECO:0000256" key="3">
    <source>
        <dbReference type="ARBA" id="ARBA00022741"/>
    </source>
</evidence>
<dbReference type="Gene3D" id="3.30.300.180">
    <property type="match status" value="1"/>
</dbReference>
<dbReference type="InterPro" id="IPR010921">
    <property type="entry name" value="Trp_repressor/repl_initiator"/>
</dbReference>
<evidence type="ECO:0000256" key="6">
    <source>
        <dbReference type="ARBA" id="ARBA00023125"/>
    </source>
</evidence>
<dbReference type="PRINTS" id="PR00051">
    <property type="entry name" value="DNAA"/>
</dbReference>
<dbReference type="NCBIfam" id="TIGR00362">
    <property type="entry name" value="DnaA"/>
    <property type="match status" value="1"/>
</dbReference>
<organism evidence="8">
    <name type="scientific">hydrothermal vent metagenome</name>
    <dbReference type="NCBI Taxonomy" id="652676"/>
    <lineage>
        <taxon>unclassified sequences</taxon>
        <taxon>metagenomes</taxon>
        <taxon>ecological metagenomes</taxon>
    </lineage>
</organism>
<dbReference type="SUPFAM" id="SSF52540">
    <property type="entry name" value="P-loop containing nucleoside triphosphate hydrolases"/>
    <property type="match status" value="1"/>
</dbReference>
<dbReference type="SUPFAM" id="SSF48295">
    <property type="entry name" value="TrpR-like"/>
    <property type="match status" value="1"/>
</dbReference>
<dbReference type="InterPro" id="IPR020591">
    <property type="entry name" value="Chromosome_initiator_DnaA-like"/>
</dbReference>
<keyword evidence="1" id="KW-0963">Cytoplasm</keyword>
<dbReference type="GO" id="GO:0003688">
    <property type="term" value="F:DNA replication origin binding"/>
    <property type="evidence" value="ECO:0007669"/>
    <property type="project" value="InterPro"/>
</dbReference>
<feature type="domain" description="Chromosomal replication initiator DnaA C-terminal" evidence="7">
    <location>
        <begin position="356"/>
        <end position="424"/>
    </location>
</feature>
<dbReference type="InterPro" id="IPR001957">
    <property type="entry name" value="Chromosome_initiator_DnaA"/>
</dbReference>
<dbReference type="AlphaFoldDB" id="A0A3B0V712"/>
<dbReference type="PANTHER" id="PTHR30050:SF5">
    <property type="entry name" value="DNAA REGULATORY INACTIVATOR HDA"/>
    <property type="match status" value="1"/>
</dbReference>
<dbReference type="InterPro" id="IPR013159">
    <property type="entry name" value="DnaA_C"/>
</dbReference>
<accession>A0A3B0V712</accession>
<dbReference type="Gene3D" id="3.40.50.300">
    <property type="entry name" value="P-loop containing nucleotide triphosphate hydrolases"/>
    <property type="match status" value="1"/>
</dbReference>
<keyword evidence="3" id="KW-0547">Nucleotide-binding</keyword>
<protein>
    <submittedName>
        <fullName evidence="8">Chromosomal replication initiator protein DnaA</fullName>
    </submittedName>
</protein>
<dbReference type="GO" id="GO:0005524">
    <property type="term" value="F:ATP binding"/>
    <property type="evidence" value="ECO:0007669"/>
    <property type="project" value="UniProtKB-KW"/>
</dbReference>
<dbReference type="CDD" id="cd06571">
    <property type="entry name" value="Bac_DnaA_C"/>
    <property type="match status" value="1"/>
</dbReference>
<dbReference type="PANTHER" id="PTHR30050">
    <property type="entry name" value="CHROMOSOMAL REPLICATION INITIATOR PROTEIN DNAA"/>
    <property type="match status" value="1"/>
</dbReference>
<evidence type="ECO:0000256" key="4">
    <source>
        <dbReference type="ARBA" id="ARBA00022840"/>
    </source>
</evidence>